<name>A0A4Y2QG52_ARAVE</name>
<dbReference type="EMBL" id="BGPR01138161">
    <property type="protein sequence ID" value="GBN61536.1"/>
    <property type="molecule type" value="Genomic_DNA"/>
</dbReference>
<proteinExistence type="predicted"/>
<dbReference type="Proteomes" id="UP000499080">
    <property type="component" value="Unassembled WGS sequence"/>
</dbReference>
<evidence type="ECO:0000256" key="1">
    <source>
        <dbReference type="SAM" id="MobiDB-lite"/>
    </source>
</evidence>
<protein>
    <submittedName>
        <fullName evidence="2">Uncharacterized protein</fullName>
    </submittedName>
</protein>
<organism evidence="2 3">
    <name type="scientific">Araneus ventricosus</name>
    <name type="common">Orbweaver spider</name>
    <name type="synonym">Epeira ventricosa</name>
    <dbReference type="NCBI Taxonomy" id="182803"/>
    <lineage>
        <taxon>Eukaryota</taxon>
        <taxon>Metazoa</taxon>
        <taxon>Ecdysozoa</taxon>
        <taxon>Arthropoda</taxon>
        <taxon>Chelicerata</taxon>
        <taxon>Arachnida</taxon>
        <taxon>Araneae</taxon>
        <taxon>Araneomorphae</taxon>
        <taxon>Entelegynae</taxon>
        <taxon>Araneoidea</taxon>
        <taxon>Araneidae</taxon>
        <taxon>Araneus</taxon>
    </lineage>
</organism>
<feature type="region of interest" description="Disordered" evidence="1">
    <location>
        <begin position="116"/>
        <end position="151"/>
    </location>
</feature>
<gene>
    <name evidence="2" type="ORF">AVEN_145618_1</name>
</gene>
<evidence type="ECO:0000313" key="2">
    <source>
        <dbReference type="EMBL" id="GBN61536.1"/>
    </source>
</evidence>
<evidence type="ECO:0000313" key="3">
    <source>
        <dbReference type="Proteomes" id="UP000499080"/>
    </source>
</evidence>
<sequence length="151" mass="16984">MSENIFLNLLKLEKKSYGNVIDIIKKPDITFRGEKNRFHRPKEEISFDRPRKKFNEIPSVLTLLEGGRGGLMVRPWGRGFQARNPIPLKIRRVWGLLNAKSYVVVKRPPAGVAWKFGEGVPAQASSSSSGRGSKLRDPSQNSPRVASKMGR</sequence>
<dbReference type="AlphaFoldDB" id="A0A4Y2QG52"/>
<reference evidence="2 3" key="1">
    <citation type="journal article" date="2019" name="Sci. Rep.">
        <title>Orb-weaving spider Araneus ventricosus genome elucidates the spidroin gene catalogue.</title>
        <authorList>
            <person name="Kono N."/>
            <person name="Nakamura H."/>
            <person name="Ohtoshi R."/>
            <person name="Moran D.A.P."/>
            <person name="Shinohara A."/>
            <person name="Yoshida Y."/>
            <person name="Fujiwara M."/>
            <person name="Mori M."/>
            <person name="Tomita M."/>
            <person name="Arakawa K."/>
        </authorList>
    </citation>
    <scope>NUCLEOTIDE SEQUENCE [LARGE SCALE GENOMIC DNA]</scope>
</reference>
<keyword evidence="3" id="KW-1185">Reference proteome</keyword>
<comment type="caution">
    <text evidence="2">The sequence shown here is derived from an EMBL/GenBank/DDBJ whole genome shotgun (WGS) entry which is preliminary data.</text>
</comment>
<accession>A0A4Y2QG52</accession>